<dbReference type="SMART" id="SM00119">
    <property type="entry name" value="HECTc"/>
    <property type="match status" value="1"/>
</dbReference>
<protein>
    <recommendedName>
        <fullName evidence="2">HECT-type E3 ubiquitin transferase</fullName>
        <ecNumber evidence="2">2.3.2.26</ecNumber>
    </recommendedName>
</protein>
<dbReference type="EnsemblMetazoa" id="CLYHEMT024604.1">
    <property type="protein sequence ID" value="CLYHEMP024604.1"/>
    <property type="gene ID" value="CLYHEMG024604"/>
</dbReference>
<evidence type="ECO:0000256" key="5">
    <source>
        <dbReference type="PROSITE-ProRule" id="PRU00104"/>
    </source>
</evidence>
<evidence type="ECO:0000256" key="1">
    <source>
        <dbReference type="ARBA" id="ARBA00000885"/>
    </source>
</evidence>
<dbReference type="FunFam" id="3.30.2160.10:FF:000002">
    <property type="entry name" value="Putative Ubiquitin-protein ligase E3C"/>
    <property type="match status" value="1"/>
</dbReference>
<sequence>MFGGKKDTKSDFLKSAKIERQQRQDSKKKEVAIVKIQALVRMFLEQRRFCRNIRSDFDSCINDTSNQLITALQLFKQGRRLLLIYKSPKDEQRLLTLCRSIVVNLEAGKEPKYWYMSLLLMKDCTAVWIKHLKELLLKCSLKLQSLKAYSISSGSKEASIYLSMLVIFTDCSNWKILLMKGGENIKPIMQQLCNSVVTELTSKGLLISLKEYLHQGLNRIEISLNKLSITAVTKLILRCFQSMAQNIATHLIFVKSFLTLPAYIYHAQRLSTEALDLLLSYDVFGKSFNVLHDYQAMASIHESAGINETLCIIGNLASLCSICDTKFSQLKDKVKIVLISLVKHCKTFVGRHHGNTQWNSIFGWCSSAHKTRSIQDSSYHILSQLQLLWKQPLVGYFFESLPTLSESEAVITSGGDGSDSKGGILRRALMKTFKRNSGSLVDLNEPVVIDICMTCDLYQTLTTTFTQLRLEIVAGLSLQEEVLVRLWRFIYSLGPGAGMKSILNYINGNTLELPTPLASLLKLFCECTCQLIPILDDEELYEKQKPFSCTDLIKLSSFLNLLVFKLIWNNVGVCPTSPQSSASKGEVKKKNASLVDDSVKWLALHLLHLLYDRDCRRAFMEPSSWLIKEIKMSAFNNELKEKTERSTSILQNMSHVIPHMERVKIFHKWVEGDKQSLDIDKESSRPTALVSIRRSRILEDGYEQLNRFTGSTLKGIIRIKFINEQGLDEAGIDQDGVFKEFLEDVITEAFNPQLNLFKLTTGGDEERLYPSPTSFIHENHLNLFNFIGKMLGKSLYEGILVDVPFASFFLNKMLAQRKSALYSSIDELPSLDPEMYKNLNFVKNYDGDVADLELVFAYDEDVLGQVVTHDLKPGGRAISVTNANKLAYVHLMAQYRLTTNIEQQTDAFIRGFLSVISPNWLCIFSGPELQRLISGSTGSIDLQDLKSNTRYYGGYHAGHPTVVWLWDIVINDFNTAEKKQFLKFVTSCSNPPLLGFRHLEPAFSVRFVDSTEDEDTGDTVGSVVRGLFGVRKRGASNSPARLPTASTCFNLLKLPSYKKKSILKEKLRYAIKAGAGFELS</sequence>
<dbReference type="GO" id="GO:0061630">
    <property type="term" value="F:ubiquitin protein ligase activity"/>
    <property type="evidence" value="ECO:0007669"/>
    <property type="project" value="UniProtKB-EC"/>
</dbReference>
<dbReference type="AlphaFoldDB" id="A0A7M5XKV5"/>
<dbReference type="GO" id="GO:0000209">
    <property type="term" value="P:protein polyubiquitination"/>
    <property type="evidence" value="ECO:0007669"/>
    <property type="project" value="InterPro"/>
</dbReference>
<organism evidence="7 8">
    <name type="scientific">Clytia hemisphaerica</name>
    <dbReference type="NCBI Taxonomy" id="252671"/>
    <lineage>
        <taxon>Eukaryota</taxon>
        <taxon>Metazoa</taxon>
        <taxon>Cnidaria</taxon>
        <taxon>Hydrozoa</taxon>
        <taxon>Hydroidolina</taxon>
        <taxon>Leptothecata</taxon>
        <taxon>Obeliida</taxon>
        <taxon>Clytiidae</taxon>
        <taxon>Clytia</taxon>
    </lineage>
</organism>
<feature type="domain" description="HECT" evidence="6">
    <location>
        <begin position="709"/>
        <end position="1080"/>
    </location>
</feature>
<dbReference type="OrthoDB" id="6019025at2759"/>
<dbReference type="Gene3D" id="3.90.1750.10">
    <property type="entry name" value="Hect, E3 ligase catalytic domains"/>
    <property type="match status" value="1"/>
</dbReference>
<comment type="catalytic activity">
    <reaction evidence="1">
        <text>S-ubiquitinyl-[E2 ubiquitin-conjugating enzyme]-L-cysteine + [acceptor protein]-L-lysine = [E2 ubiquitin-conjugating enzyme]-L-cysteine + N(6)-ubiquitinyl-[acceptor protein]-L-lysine.</text>
        <dbReference type="EC" id="2.3.2.26"/>
    </reaction>
</comment>
<keyword evidence="8" id="KW-1185">Reference proteome</keyword>
<dbReference type="Gene3D" id="3.30.2410.10">
    <property type="entry name" value="Hect, E3 ligase catalytic domain"/>
    <property type="match status" value="1"/>
</dbReference>
<dbReference type="RefSeq" id="XP_066927436.1">
    <property type="nucleotide sequence ID" value="XM_067071335.1"/>
</dbReference>
<dbReference type="GeneID" id="136814912"/>
<dbReference type="PANTHER" id="PTHR45700:SF3">
    <property type="entry name" value="UBIQUITIN-PROTEIN LIGASE E3B"/>
    <property type="match status" value="1"/>
</dbReference>
<accession>A0A7M5XKV5</accession>
<dbReference type="PANTHER" id="PTHR45700">
    <property type="entry name" value="UBIQUITIN-PROTEIN LIGASE E3C"/>
    <property type="match status" value="1"/>
</dbReference>
<reference evidence="7" key="1">
    <citation type="submission" date="2021-01" db="UniProtKB">
        <authorList>
            <consortium name="EnsemblMetazoa"/>
        </authorList>
    </citation>
    <scope>IDENTIFICATION</scope>
</reference>
<evidence type="ECO:0000313" key="7">
    <source>
        <dbReference type="EnsemblMetazoa" id="CLYHEMP024604.1"/>
    </source>
</evidence>
<dbReference type="GO" id="GO:0006511">
    <property type="term" value="P:ubiquitin-dependent protein catabolic process"/>
    <property type="evidence" value="ECO:0007669"/>
    <property type="project" value="TreeGrafter"/>
</dbReference>
<dbReference type="PROSITE" id="PS50237">
    <property type="entry name" value="HECT"/>
    <property type="match status" value="1"/>
</dbReference>
<keyword evidence="4 5" id="KW-0833">Ubl conjugation pathway</keyword>
<dbReference type="EC" id="2.3.2.26" evidence="2"/>
<keyword evidence="3" id="KW-0808">Transferase</keyword>
<dbReference type="PROSITE" id="PS50096">
    <property type="entry name" value="IQ"/>
    <property type="match status" value="1"/>
</dbReference>
<dbReference type="InterPro" id="IPR044611">
    <property type="entry name" value="E3A/B/C-like"/>
</dbReference>
<evidence type="ECO:0000259" key="6">
    <source>
        <dbReference type="PROSITE" id="PS50237"/>
    </source>
</evidence>
<proteinExistence type="predicted"/>
<dbReference type="InterPro" id="IPR035983">
    <property type="entry name" value="Hect_E3_ubiquitin_ligase"/>
</dbReference>
<dbReference type="SUPFAM" id="SSF56204">
    <property type="entry name" value="Hect, E3 ligase catalytic domain"/>
    <property type="match status" value="1"/>
</dbReference>
<dbReference type="Gene3D" id="3.30.2160.10">
    <property type="entry name" value="Hect, E3 ligase catalytic domain"/>
    <property type="match status" value="1"/>
</dbReference>
<evidence type="ECO:0000256" key="3">
    <source>
        <dbReference type="ARBA" id="ARBA00022679"/>
    </source>
</evidence>
<dbReference type="CDD" id="cd00078">
    <property type="entry name" value="HECTc"/>
    <property type="match status" value="1"/>
</dbReference>
<evidence type="ECO:0000313" key="8">
    <source>
        <dbReference type="Proteomes" id="UP000594262"/>
    </source>
</evidence>
<evidence type="ECO:0000256" key="4">
    <source>
        <dbReference type="ARBA" id="ARBA00022786"/>
    </source>
</evidence>
<evidence type="ECO:0000256" key="2">
    <source>
        <dbReference type="ARBA" id="ARBA00012485"/>
    </source>
</evidence>
<dbReference type="Pfam" id="PF00632">
    <property type="entry name" value="HECT"/>
    <property type="match status" value="1"/>
</dbReference>
<dbReference type="InterPro" id="IPR000569">
    <property type="entry name" value="HECT_dom"/>
</dbReference>
<dbReference type="Proteomes" id="UP000594262">
    <property type="component" value="Unplaced"/>
</dbReference>
<feature type="active site" description="Glycyl thioester intermediate" evidence="5">
    <location>
        <position position="1048"/>
    </location>
</feature>
<name>A0A7M5XKV5_9CNID</name>